<keyword evidence="4 9" id="KW-0812">Transmembrane</keyword>
<feature type="transmembrane region" description="Helical" evidence="9">
    <location>
        <begin position="134"/>
        <end position="156"/>
    </location>
</feature>
<keyword evidence="5" id="KW-0571">Peptide transport</keyword>
<sequence>MTSLELQVPPHPTTLDPENHAIKGENAAADDDELSPIEEVRLTVTNTDDPTLPVWTFRMWFLGLISCALLSFLNQFFAYRTEPLIITQITVQVATLPIGQFMAAVLPRRQFKLPGVGSRKFSLNPGPFNMKEHVLISIFANAGSAFGSGSAYAVGIVTIIKAFYQRKISFLAGWLLIITTQLYPISFDFHFQALTLCSMEIQAPHPITKYPDPEKHDATSGGNHDVEDDEISPIEQVRLTVTNTDDPTLPVWTFRMWFLGLFSCALLSFLNQFFSYRTEPLIITQITVQVSTLPIGHFMASVLPKTQFGIPGFGSKRFSLNPGPFNMKEHVLICIFANAGSAFGNGSAYAIGIVNIIKAFYGRNISFLAGWLLIITTQVLGYGWAGLLRKYVVEPAHMWWPSTLVQVSLFRALHEKDDKNDRRMTRAKFFLIILICSFVWYLVPGYLFTTLTSISWICWIFSKSVTAQQIGSGLRGLGLGAFTLDWSAVASFLFSPLISPFFAIANVFVGYVLIIYIAIPVAYWGLDLYNASRFPIFSSHLFTAQGQKYNITAIVNDKFEIDLAKYEEQGRINLSMFFALTYGFGFATIASTMTHVALFYGREIYDRYRASHTGKEDIHTRLMRKYKDIPSWWFYALLAATFVVSLVLCIFLNDQVQMPWWGLLFAGAMAFIFTLPISIITATTNQTPGLNIITEYVMGLIYPGRPIANVCFKTYGYMSMAQAVSFLNDFKLGHYMKIPPRSMFLVQFIGTILAGTINIAVAWWLLNSIENICQDDLLPADSPWTCPGDRVFFDASVIWGLVGPKRIFGSLGNYPAMNWFFLGGALGPVIVWLLHKTFPKQSWIPLINLPVLLGATGMMPPATPLNYNAWILVGTIFNFFVFRYRKKWWQRYNYILSAALDAGVAFMAILLYFSVGMENRSVTWWGTEGEHCKLATCPTAKGIMVDGCPVK</sequence>
<dbReference type="GO" id="GO:0016020">
    <property type="term" value="C:membrane"/>
    <property type="evidence" value="ECO:0007669"/>
    <property type="project" value="UniProtKB-SubCell"/>
</dbReference>
<feature type="transmembrane region" description="Helical" evidence="9">
    <location>
        <begin position="365"/>
        <end position="385"/>
    </location>
</feature>
<dbReference type="Gramene" id="KJB32171">
    <property type="protein sequence ID" value="KJB32171"/>
    <property type="gene ID" value="B456_005G227300"/>
</dbReference>
<evidence type="ECO:0000256" key="2">
    <source>
        <dbReference type="ARBA" id="ARBA00005484"/>
    </source>
</evidence>
<dbReference type="NCBIfam" id="TIGR00728">
    <property type="entry name" value="OPT_sfam"/>
    <property type="match status" value="2"/>
</dbReference>
<dbReference type="InterPro" id="IPR004648">
    <property type="entry name" value="Oligpept_transpt"/>
</dbReference>
<evidence type="ECO:0008006" key="12">
    <source>
        <dbReference type="Google" id="ProtNLM"/>
    </source>
</evidence>
<feature type="transmembrane region" description="Helical" evidence="9">
    <location>
        <begin position="744"/>
        <end position="766"/>
    </location>
</feature>
<protein>
    <recommendedName>
        <fullName evidence="12">Oligopeptide transporter 4</fullName>
    </recommendedName>
</protein>
<feature type="transmembrane region" description="Helical" evidence="9">
    <location>
        <begin position="816"/>
        <end position="835"/>
    </location>
</feature>
<proteinExistence type="inferred from homology"/>
<feature type="transmembrane region" description="Helical" evidence="9">
    <location>
        <begin position="254"/>
        <end position="274"/>
    </location>
</feature>
<keyword evidence="3" id="KW-0813">Transport</keyword>
<dbReference type="GO" id="GO:0015031">
    <property type="term" value="P:protein transport"/>
    <property type="evidence" value="ECO:0007669"/>
    <property type="project" value="UniProtKB-KW"/>
</dbReference>
<evidence type="ECO:0000256" key="9">
    <source>
        <dbReference type="SAM" id="Phobius"/>
    </source>
</evidence>
<evidence type="ECO:0000256" key="7">
    <source>
        <dbReference type="ARBA" id="ARBA00022989"/>
    </source>
</evidence>
<feature type="transmembrane region" description="Helical" evidence="9">
    <location>
        <begin position="842"/>
        <end position="859"/>
    </location>
</feature>
<dbReference type="AlphaFoldDB" id="A0A0D2RRN7"/>
<keyword evidence="8 9" id="KW-0472">Membrane</keyword>
<evidence type="ECO:0000313" key="11">
    <source>
        <dbReference type="Proteomes" id="UP000032304"/>
    </source>
</evidence>
<feature type="transmembrane region" description="Helical" evidence="9">
    <location>
        <begin position="168"/>
        <end position="186"/>
    </location>
</feature>
<feature type="transmembrane region" description="Helical" evidence="9">
    <location>
        <begin position="632"/>
        <end position="653"/>
    </location>
</feature>
<feature type="transmembrane region" description="Helical" evidence="9">
    <location>
        <begin position="501"/>
        <end position="526"/>
    </location>
</feature>
<feature type="transmembrane region" description="Helical" evidence="9">
    <location>
        <begin position="429"/>
        <end position="462"/>
    </location>
</feature>
<dbReference type="Proteomes" id="UP000032304">
    <property type="component" value="Chromosome 5"/>
</dbReference>
<name>A0A0D2RRN7_GOSRA</name>
<dbReference type="eggNOG" id="KOG2262">
    <property type="taxonomic scope" value="Eukaryota"/>
</dbReference>
<dbReference type="Pfam" id="PF03169">
    <property type="entry name" value="OPT"/>
    <property type="match status" value="2"/>
</dbReference>
<feature type="transmembrane region" description="Helical" evidence="9">
    <location>
        <begin position="865"/>
        <end position="882"/>
    </location>
</feature>
<comment type="subcellular location">
    <subcellularLocation>
        <location evidence="1">Membrane</location>
        <topology evidence="1">Multi-pass membrane protein</topology>
    </subcellularLocation>
</comment>
<dbReference type="EMBL" id="CM001744">
    <property type="protein sequence ID" value="KJB32171.1"/>
    <property type="molecule type" value="Genomic_DNA"/>
</dbReference>
<evidence type="ECO:0000256" key="6">
    <source>
        <dbReference type="ARBA" id="ARBA00022927"/>
    </source>
</evidence>
<accession>A0A0D2RRN7</accession>
<feature type="transmembrane region" description="Helical" evidence="9">
    <location>
        <begin position="659"/>
        <end position="680"/>
    </location>
</feature>
<feature type="transmembrane region" description="Helical" evidence="9">
    <location>
        <begin position="57"/>
        <end position="77"/>
    </location>
</feature>
<evidence type="ECO:0000256" key="5">
    <source>
        <dbReference type="ARBA" id="ARBA00022856"/>
    </source>
</evidence>
<evidence type="ECO:0000313" key="10">
    <source>
        <dbReference type="EMBL" id="KJB32171.1"/>
    </source>
</evidence>
<evidence type="ECO:0000256" key="8">
    <source>
        <dbReference type="ARBA" id="ARBA00023136"/>
    </source>
</evidence>
<dbReference type="NCBIfam" id="TIGR00727">
    <property type="entry name" value="ISP4_OPT"/>
    <property type="match status" value="1"/>
</dbReference>
<feature type="transmembrane region" description="Helical" evidence="9">
    <location>
        <begin position="894"/>
        <end position="915"/>
    </location>
</feature>
<organism evidence="10 11">
    <name type="scientific">Gossypium raimondii</name>
    <name type="common">Peruvian cotton</name>
    <name type="synonym">Gossypium klotzschianum subsp. raimondii</name>
    <dbReference type="NCBI Taxonomy" id="29730"/>
    <lineage>
        <taxon>Eukaryota</taxon>
        <taxon>Viridiplantae</taxon>
        <taxon>Streptophyta</taxon>
        <taxon>Embryophyta</taxon>
        <taxon>Tracheophyta</taxon>
        <taxon>Spermatophyta</taxon>
        <taxon>Magnoliopsida</taxon>
        <taxon>eudicotyledons</taxon>
        <taxon>Gunneridae</taxon>
        <taxon>Pentapetalae</taxon>
        <taxon>rosids</taxon>
        <taxon>malvids</taxon>
        <taxon>Malvales</taxon>
        <taxon>Malvaceae</taxon>
        <taxon>Malvoideae</taxon>
        <taxon>Gossypium</taxon>
    </lineage>
</organism>
<feature type="transmembrane region" description="Helical" evidence="9">
    <location>
        <begin position="576"/>
        <end position="600"/>
    </location>
</feature>
<evidence type="ECO:0000256" key="3">
    <source>
        <dbReference type="ARBA" id="ARBA00022448"/>
    </source>
</evidence>
<feature type="transmembrane region" description="Helical" evidence="9">
    <location>
        <begin position="474"/>
        <end position="494"/>
    </location>
</feature>
<feature type="transmembrane region" description="Helical" evidence="9">
    <location>
        <begin position="84"/>
        <end position="106"/>
    </location>
</feature>
<evidence type="ECO:0000256" key="4">
    <source>
        <dbReference type="ARBA" id="ARBA00022692"/>
    </source>
</evidence>
<reference evidence="10 11" key="1">
    <citation type="journal article" date="2012" name="Nature">
        <title>Repeated polyploidization of Gossypium genomes and the evolution of spinnable cotton fibres.</title>
        <authorList>
            <person name="Paterson A.H."/>
            <person name="Wendel J.F."/>
            <person name="Gundlach H."/>
            <person name="Guo H."/>
            <person name="Jenkins J."/>
            <person name="Jin D."/>
            <person name="Llewellyn D."/>
            <person name="Showmaker K.C."/>
            <person name="Shu S."/>
            <person name="Udall J."/>
            <person name="Yoo M.J."/>
            <person name="Byers R."/>
            <person name="Chen W."/>
            <person name="Doron-Faigenboim A."/>
            <person name="Duke M.V."/>
            <person name="Gong L."/>
            <person name="Grimwood J."/>
            <person name="Grover C."/>
            <person name="Grupp K."/>
            <person name="Hu G."/>
            <person name="Lee T.H."/>
            <person name="Li J."/>
            <person name="Lin L."/>
            <person name="Liu T."/>
            <person name="Marler B.S."/>
            <person name="Page J.T."/>
            <person name="Roberts A.W."/>
            <person name="Romanel E."/>
            <person name="Sanders W.S."/>
            <person name="Szadkowski E."/>
            <person name="Tan X."/>
            <person name="Tang H."/>
            <person name="Xu C."/>
            <person name="Wang J."/>
            <person name="Wang Z."/>
            <person name="Zhang D."/>
            <person name="Zhang L."/>
            <person name="Ashrafi H."/>
            <person name="Bedon F."/>
            <person name="Bowers J.E."/>
            <person name="Brubaker C.L."/>
            <person name="Chee P.W."/>
            <person name="Das S."/>
            <person name="Gingle A.R."/>
            <person name="Haigler C.H."/>
            <person name="Harker D."/>
            <person name="Hoffmann L.V."/>
            <person name="Hovav R."/>
            <person name="Jones D.C."/>
            <person name="Lemke C."/>
            <person name="Mansoor S."/>
            <person name="ur Rahman M."/>
            <person name="Rainville L.N."/>
            <person name="Rambani A."/>
            <person name="Reddy U.K."/>
            <person name="Rong J.K."/>
            <person name="Saranga Y."/>
            <person name="Scheffler B.E."/>
            <person name="Scheffler J.A."/>
            <person name="Stelly D.M."/>
            <person name="Triplett B.A."/>
            <person name="Van Deynze A."/>
            <person name="Vaslin M.F."/>
            <person name="Waghmare V.N."/>
            <person name="Walford S.A."/>
            <person name="Wright R.J."/>
            <person name="Zaki E.A."/>
            <person name="Zhang T."/>
            <person name="Dennis E.S."/>
            <person name="Mayer K.F."/>
            <person name="Peterson D.G."/>
            <person name="Rokhsar D.S."/>
            <person name="Wang X."/>
            <person name="Schmutz J."/>
        </authorList>
    </citation>
    <scope>NUCLEOTIDE SEQUENCE [LARGE SCALE GENOMIC DNA]</scope>
</reference>
<keyword evidence="6" id="KW-0653">Protein transport</keyword>
<keyword evidence="11" id="KW-1185">Reference proteome</keyword>
<evidence type="ECO:0000256" key="1">
    <source>
        <dbReference type="ARBA" id="ARBA00004141"/>
    </source>
</evidence>
<dbReference type="PANTHER" id="PTHR22601">
    <property type="entry name" value="ISP4 LIKE PROTEIN"/>
    <property type="match status" value="1"/>
</dbReference>
<dbReference type="GO" id="GO:0035673">
    <property type="term" value="F:oligopeptide transmembrane transporter activity"/>
    <property type="evidence" value="ECO:0007669"/>
    <property type="project" value="InterPro"/>
</dbReference>
<comment type="similarity">
    <text evidence="2">Belongs to the oligopeptide OPT transporter (TC 2.A.67.1) family.</text>
</comment>
<feature type="transmembrane region" description="Helical" evidence="9">
    <location>
        <begin position="330"/>
        <end position="353"/>
    </location>
</feature>
<dbReference type="InterPro" id="IPR004813">
    <property type="entry name" value="OPT"/>
</dbReference>
<gene>
    <name evidence="10" type="ORF">B456_005G227300</name>
</gene>
<keyword evidence="7 9" id="KW-1133">Transmembrane helix</keyword>